<proteinExistence type="predicted"/>
<comment type="caution">
    <text evidence="2">The sequence shown here is derived from an EMBL/GenBank/DDBJ whole genome shotgun (WGS) entry which is preliminary data.</text>
</comment>
<gene>
    <name evidence="2" type="ORF">FJT64_012835</name>
</gene>
<evidence type="ECO:0000313" key="2">
    <source>
        <dbReference type="EMBL" id="KAF0288805.1"/>
    </source>
</evidence>
<evidence type="ECO:0000256" key="1">
    <source>
        <dbReference type="SAM" id="MobiDB-lite"/>
    </source>
</evidence>
<feature type="compositionally biased region" description="Basic residues" evidence="1">
    <location>
        <begin position="20"/>
        <end position="30"/>
    </location>
</feature>
<sequence length="98" mass="10538">MAGAVVQPPASGQSVGLKSALKKGSTRRKRQVVIDEARNTYCEATTYYEDVPLPRRRDLALKKAAQQKAVDATSTAMMTALMPPTEPQSTAALNGTHH</sequence>
<name>A0A6A4V557_AMPAM</name>
<organism evidence="2 3">
    <name type="scientific">Amphibalanus amphitrite</name>
    <name type="common">Striped barnacle</name>
    <name type="synonym">Balanus amphitrite</name>
    <dbReference type="NCBI Taxonomy" id="1232801"/>
    <lineage>
        <taxon>Eukaryota</taxon>
        <taxon>Metazoa</taxon>
        <taxon>Ecdysozoa</taxon>
        <taxon>Arthropoda</taxon>
        <taxon>Crustacea</taxon>
        <taxon>Multicrustacea</taxon>
        <taxon>Cirripedia</taxon>
        <taxon>Thoracica</taxon>
        <taxon>Thoracicalcarea</taxon>
        <taxon>Balanomorpha</taxon>
        <taxon>Balanoidea</taxon>
        <taxon>Balanidae</taxon>
        <taxon>Amphibalaninae</taxon>
        <taxon>Amphibalanus</taxon>
    </lineage>
</organism>
<dbReference type="Proteomes" id="UP000440578">
    <property type="component" value="Unassembled WGS sequence"/>
</dbReference>
<dbReference type="OrthoDB" id="8197931at2759"/>
<protein>
    <submittedName>
        <fullName evidence="2">Uncharacterized protein</fullName>
    </submittedName>
</protein>
<dbReference type="EMBL" id="VIIS01002078">
    <property type="protein sequence ID" value="KAF0288805.1"/>
    <property type="molecule type" value="Genomic_DNA"/>
</dbReference>
<evidence type="ECO:0000313" key="3">
    <source>
        <dbReference type="Proteomes" id="UP000440578"/>
    </source>
</evidence>
<feature type="region of interest" description="Disordered" evidence="1">
    <location>
        <begin position="1"/>
        <end position="30"/>
    </location>
</feature>
<accession>A0A6A4V557</accession>
<keyword evidence="3" id="KW-1185">Reference proteome</keyword>
<reference evidence="2 3" key="1">
    <citation type="submission" date="2019-07" db="EMBL/GenBank/DDBJ databases">
        <title>Draft genome assembly of a fouling barnacle, Amphibalanus amphitrite (Darwin, 1854): The first reference genome for Thecostraca.</title>
        <authorList>
            <person name="Kim W."/>
        </authorList>
    </citation>
    <scope>NUCLEOTIDE SEQUENCE [LARGE SCALE GENOMIC DNA]</scope>
    <source>
        <strain evidence="2">SNU_AA5</strain>
        <tissue evidence="2">Soma without cirri and trophi</tissue>
    </source>
</reference>
<dbReference type="AlphaFoldDB" id="A0A6A4V557"/>